<dbReference type="Proteomes" id="UP001243009">
    <property type="component" value="Unassembled WGS sequence"/>
</dbReference>
<evidence type="ECO:0000313" key="1">
    <source>
        <dbReference type="EMBL" id="MDO9714220.1"/>
    </source>
</evidence>
<keyword evidence="2" id="KW-1185">Reference proteome</keyword>
<dbReference type="Pfam" id="PF00805">
    <property type="entry name" value="Pentapeptide"/>
    <property type="match status" value="1"/>
</dbReference>
<gene>
    <name evidence="1" type="ORF">Q7A36_38365</name>
</gene>
<dbReference type="Gene3D" id="2.160.20.80">
    <property type="entry name" value="E3 ubiquitin-protein ligase SopA"/>
    <property type="match status" value="1"/>
</dbReference>
<dbReference type="InterPro" id="IPR001646">
    <property type="entry name" value="5peptide_repeat"/>
</dbReference>
<organism evidence="1 2">
    <name type="scientific">Paracraurococcus lichenis</name>
    <dbReference type="NCBI Taxonomy" id="3064888"/>
    <lineage>
        <taxon>Bacteria</taxon>
        <taxon>Pseudomonadati</taxon>
        <taxon>Pseudomonadota</taxon>
        <taxon>Alphaproteobacteria</taxon>
        <taxon>Acetobacterales</taxon>
        <taxon>Roseomonadaceae</taxon>
        <taxon>Paracraurococcus</taxon>
    </lineage>
</organism>
<protein>
    <submittedName>
        <fullName evidence="1">Pentapeptide repeat-containing protein</fullName>
    </submittedName>
</protein>
<dbReference type="SUPFAM" id="SSF141571">
    <property type="entry name" value="Pentapeptide repeat-like"/>
    <property type="match status" value="1"/>
</dbReference>
<dbReference type="PANTHER" id="PTHR14136">
    <property type="entry name" value="BTB_POZ DOMAIN-CONTAINING PROTEIN KCTD9"/>
    <property type="match status" value="1"/>
</dbReference>
<proteinExistence type="predicted"/>
<comment type="caution">
    <text evidence="1">The sequence shown here is derived from an EMBL/GenBank/DDBJ whole genome shotgun (WGS) entry which is preliminary data.</text>
</comment>
<dbReference type="PANTHER" id="PTHR14136:SF17">
    <property type="entry name" value="BTB_POZ DOMAIN-CONTAINING PROTEIN KCTD9"/>
    <property type="match status" value="1"/>
</dbReference>
<sequence>MANADHLDLLRQGVEAWNAWREKEPSVRPDLSGTDLSFKNFRKANFGGVDFRGANLVWVDFSEVDLREANLIEAHLRRADLREADLSRSDLRRANLSVADLRKAKLGSADLKLANLVDARLDRADLTGAKLWETQREGWSIKCVTCQHAFWDREDKDPIVYGEGEFERIFADKPRIVLRYPGGMSPVDLLALPLIVERLQAEHPGSVLQVRSVQNEAGAASVTITVEDLEGRSAEAFGQELMRLQIELKCIANERDRLDSILREGIFRMASALAQPRQRQEIHVHGPSAIEGPTMSRDTYNVSGQAGAVAPRAHAHDNTFQQVQGGVDLAKLAEELGRLRAAMKGEATGTREQDKAIGAVADAEEAAAKGDGQAALGYLKSAGKWALGVAEKIGVAVATEALKRAM</sequence>
<reference evidence="1 2" key="1">
    <citation type="submission" date="2023-08" db="EMBL/GenBank/DDBJ databases">
        <title>The draft genome sequence of Paracraurococcus sp. LOR1-02.</title>
        <authorList>
            <person name="Kingkaew E."/>
            <person name="Tanasupawat S."/>
        </authorList>
    </citation>
    <scope>NUCLEOTIDE SEQUENCE [LARGE SCALE GENOMIC DNA]</scope>
    <source>
        <strain evidence="1 2">LOR1-02</strain>
    </source>
</reference>
<dbReference type="RefSeq" id="WP_305109059.1">
    <property type="nucleotide sequence ID" value="NZ_JAUTWS010000188.1"/>
</dbReference>
<accession>A0ABT9EDC3</accession>
<evidence type="ECO:0000313" key="2">
    <source>
        <dbReference type="Proteomes" id="UP001243009"/>
    </source>
</evidence>
<dbReference type="EMBL" id="JAUTWS010000188">
    <property type="protein sequence ID" value="MDO9714220.1"/>
    <property type="molecule type" value="Genomic_DNA"/>
</dbReference>
<name>A0ABT9EDC3_9PROT</name>
<dbReference type="InterPro" id="IPR051082">
    <property type="entry name" value="Pentapeptide-BTB/POZ_domain"/>
</dbReference>